<evidence type="ECO:0000313" key="3">
    <source>
        <dbReference type="Proteomes" id="UP000077521"/>
    </source>
</evidence>
<proteinExistence type="predicted"/>
<reference evidence="2" key="1">
    <citation type="submission" date="2016-04" db="EMBL/GenBank/DDBJ databases">
        <authorList>
            <person name="Nguyen H.D."/>
            <person name="Samba Siva P."/>
            <person name="Cullis J."/>
            <person name="Levesque C.A."/>
            <person name="Hambleton S."/>
        </authorList>
    </citation>
    <scope>NUCLEOTIDE SEQUENCE</scope>
    <source>
        <strain evidence="2">DAOMC 236416</strain>
    </source>
</reference>
<evidence type="ECO:0000313" key="2">
    <source>
        <dbReference type="EMBL" id="KAE8250659.1"/>
    </source>
</evidence>
<feature type="compositionally biased region" description="Basic residues" evidence="1">
    <location>
        <begin position="59"/>
        <end position="75"/>
    </location>
</feature>
<gene>
    <name evidence="2" type="ORF">A4X13_0g4521</name>
</gene>
<sequence>MLDNIRRPSSSHPHALTSGRTLTTRIKTLKRRSVPIYPRLQRTITSTTRAPSTTQGQHIHAHIQRTQHTHAHIHSKPFQAIPSP</sequence>
<dbReference type="EMBL" id="LWDF02000301">
    <property type="protein sequence ID" value="KAE8250659.1"/>
    <property type="molecule type" value="Genomic_DNA"/>
</dbReference>
<keyword evidence="3" id="KW-1185">Reference proteome</keyword>
<comment type="caution">
    <text evidence="2">The sequence shown here is derived from an EMBL/GenBank/DDBJ whole genome shotgun (WGS) entry which is preliminary data.</text>
</comment>
<name>A0A8T8SXX5_9BASI</name>
<feature type="region of interest" description="Disordered" evidence="1">
    <location>
        <begin position="1"/>
        <end position="28"/>
    </location>
</feature>
<protein>
    <submittedName>
        <fullName evidence="2">Uncharacterized protein</fullName>
    </submittedName>
</protein>
<evidence type="ECO:0000256" key="1">
    <source>
        <dbReference type="SAM" id="MobiDB-lite"/>
    </source>
</evidence>
<accession>A0A8T8SXX5</accession>
<dbReference type="Proteomes" id="UP000077521">
    <property type="component" value="Unassembled WGS sequence"/>
</dbReference>
<reference evidence="2" key="2">
    <citation type="journal article" date="2019" name="IMA Fungus">
        <title>Genome sequencing and comparison of five Tilletia species to identify candidate genes for the detection of regulated species infecting wheat.</title>
        <authorList>
            <person name="Nguyen H.D.T."/>
            <person name="Sultana T."/>
            <person name="Kesanakurti P."/>
            <person name="Hambleton S."/>
        </authorList>
    </citation>
    <scope>NUCLEOTIDE SEQUENCE</scope>
    <source>
        <strain evidence="2">DAOMC 236416</strain>
    </source>
</reference>
<feature type="region of interest" description="Disordered" evidence="1">
    <location>
        <begin position="48"/>
        <end position="84"/>
    </location>
</feature>
<dbReference type="AlphaFoldDB" id="A0A8T8SXX5"/>
<organism evidence="2 3">
    <name type="scientific">Tilletia indica</name>
    <dbReference type="NCBI Taxonomy" id="43049"/>
    <lineage>
        <taxon>Eukaryota</taxon>
        <taxon>Fungi</taxon>
        <taxon>Dikarya</taxon>
        <taxon>Basidiomycota</taxon>
        <taxon>Ustilaginomycotina</taxon>
        <taxon>Exobasidiomycetes</taxon>
        <taxon>Tilletiales</taxon>
        <taxon>Tilletiaceae</taxon>
        <taxon>Tilletia</taxon>
    </lineage>
</organism>